<dbReference type="Proteomes" id="UP000323506">
    <property type="component" value="Chromosome D05"/>
</dbReference>
<feature type="chain" id="PRO_5023134816" evidence="1">
    <location>
        <begin position="20"/>
        <end position="56"/>
    </location>
</feature>
<name>A0A5D2CPI9_GOSDA</name>
<evidence type="ECO:0000313" key="3">
    <source>
        <dbReference type="Proteomes" id="UP000323506"/>
    </source>
</evidence>
<organism evidence="2 3">
    <name type="scientific">Gossypium darwinii</name>
    <name type="common">Darwin's cotton</name>
    <name type="synonym">Gossypium barbadense var. darwinii</name>
    <dbReference type="NCBI Taxonomy" id="34276"/>
    <lineage>
        <taxon>Eukaryota</taxon>
        <taxon>Viridiplantae</taxon>
        <taxon>Streptophyta</taxon>
        <taxon>Embryophyta</taxon>
        <taxon>Tracheophyta</taxon>
        <taxon>Spermatophyta</taxon>
        <taxon>Magnoliopsida</taxon>
        <taxon>eudicotyledons</taxon>
        <taxon>Gunneridae</taxon>
        <taxon>Pentapetalae</taxon>
        <taxon>rosids</taxon>
        <taxon>malvids</taxon>
        <taxon>Malvales</taxon>
        <taxon>Malvaceae</taxon>
        <taxon>Malvoideae</taxon>
        <taxon>Gossypium</taxon>
    </lineage>
</organism>
<sequence length="56" mass="6373">MPKGFGILAMILLRKIVSCISKNSKNNEVLKVENWTVDAIRPVNWAMSAHFLKIFV</sequence>
<feature type="signal peptide" evidence="1">
    <location>
        <begin position="1"/>
        <end position="19"/>
    </location>
</feature>
<reference evidence="2 3" key="1">
    <citation type="submission" date="2019-06" db="EMBL/GenBank/DDBJ databases">
        <title>WGS assembly of Gossypium darwinii.</title>
        <authorList>
            <person name="Chen Z.J."/>
            <person name="Sreedasyam A."/>
            <person name="Ando A."/>
            <person name="Song Q."/>
            <person name="De L."/>
            <person name="Hulse-Kemp A."/>
            <person name="Ding M."/>
            <person name="Ye W."/>
            <person name="Kirkbride R."/>
            <person name="Jenkins J."/>
            <person name="Plott C."/>
            <person name="Lovell J."/>
            <person name="Lin Y.-M."/>
            <person name="Vaughn R."/>
            <person name="Liu B."/>
            <person name="Li W."/>
            <person name="Simpson S."/>
            <person name="Scheffler B."/>
            <person name="Saski C."/>
            <person name="Grover C."/>
            <person name="Hu G."/>
            <person name="Conover J."/>
            <person name="Carlson J."/>
            <person name="Shu S."/>
            <person name="Boston L."/>
            <person name="Williams M."/>
            <person name="Peterson D."/>
            <person name="Mcgee K."/>
            <person name="Jones D."/>
            <person name="Wendel J."/>
            <person name="Stelly D."/>
            <person name="Grimwood J."/>
            <person name="Schmutz J."/>
        </authorList>
    </citation>
    <scope>NUCLEOTIDE SEQUENCE [LARGE SCALE GENOMIC DNA]</scope>
    <source>
        <strain evidence="2">1808015.09</strain>
    </source>
</reference>
<evidence type="ECO:0000313" key="2">
    <source>
        <dbReference type="EMBL" id="TYG71481.1"/>
    </source>
</evidence>
<proteinExistence type="predicted"/>
<gene>
    <name evidence="2" type="ORF">ES288_D05G400300v1</name>
</gene>
<dbReference type="AlphaFoldDB" id="A0A5D2CPI9"/>
<evidence type="ECO:0000256" key="1">
    <source>
        <dbReference type="SAM" id="SignalP"/>
    </source>
</evidence>
<protein>
    <submittedName>
        <fullName evidence="2">Uncharacterized protein</fullName>
    </submittedName>
</protein>
<accession>A0A5D2CPI9</accession>
<keyword evidence="3" id="KW-1185">Reference proteome</keyword>
<dbReference type="EMBL" id="CM017705">
    <property type="protein sequence ID" value="TYG71481.1"/>
    <property type="molecule type" value="Genomic_DNA"/>
</dbReference>
<keyword evidence="1" id="KW-0732">Signal</keyword>